<dbReference type="InterPro" id="IPR003323">
    <property type="entry name" value="OTU_dom"/>
</dbReference>
<sequence>MKDNDDLEEYVEDPEEQELLRQRRQLFRFIRKIVIGDGACVFRSVSDQMYHSQFWYGDVRKAACDQMRNNPKLYMRGFTKAEYDAYIDKMSLPWTCADHLVTRAICDAFQLTIIELGSDPIRCFREYHPTKKTTVRSRVDSRKSAIIKSELFKWNLAEIPLSVERMNYMKHTGCFYEEEVCMKGRRLVFNDPE</sequence>
<dbReference type="GO" id="GO:0004843">
    <property type="term" value="F:cysteine-type deubiquitinase activity"/>
    <property type="evidence" value="ECO:0007669"/>
    <property type="project" value="TreeGrafter"/>
</dbReference>
<dbReference type="PANTHER" id="PTHR12419">
    <property type="entry name" value="OTU DOMAIN CONTAINING PROTEIN"/>
    <property type="match status" value="1"/>
</dbReference>
<evidence type="ECO:0000256" key="1">
    <source>
        <dbReference type="ARBA" id="ARBA00010407"/>
    </source>
</evidence>
<dbReference type="STRING" id="35608.A0A2U1PKG1"/>
<reference evidence="3 4" key="1">
    <citation type="journal article" date="2018" name="Mol. Plant">
        <title>The genome of Artemisia annua provides insight into the evolution of Asteraceae family and artemisinin biosynthesis.</title>
        <authorList>
            <person name="Shen Q."/>
            <person name="Zhang L."/>
            <person name="Liao Z."/>
            <person name="Wang S."/>
            <person name="Yan T."/>
            <person name="Shi P."/>
            <person name="Liu M."/>
            <person name="Fu X."/>
            <person name="Pan Q."/>
            <person name="Wang Y."/>
            <person name="Lv Z."/>
            <person name="Lu X."/>
            <person name="Zhang F."/>
            <person name="Jiang W."/>
            <person name="Ma Y."/>
            <person name="Chen M."/>
            <person name="Hao X."/>
            <person name="Li L."/>
            <person name="Tang Y."/>
            <person name="Lv G."/>
            <person name="Zhou Y."/>
            <person name="Sun X."/>
            <person name="Brodelius P.E."/>
            <person name="Rose J.K.C."/>
            <person name="Tang K."/>
        </authorList>
    </citation>
    <scope>NUCLEOTIDE SEQUENCE [LARGE SCALE GENOMIC DNA]</scope>
    <source>
        <strain evidence="4">cv. Huhao1</strain>
        <tissue evidence="3">Leaf</tissue>
    </source>
</reference>
<keyword evidence="4" id="KW-1185">Reference proteome</keyword>
<dbReference type="GO" id="GO:0016579">
    <property type="term" value="P:protein deubiquitination"/>
    <property type="evidence" value="ECO:0007669"/>
    <property type="project" value="TreeGrafter"/>
</dbReference>
<dbReference type="Proteomes" id="UP000245207">
    <property type="component" value="Unassembled WGS sequence"/>
</dbReference>
<dbReference type="InterPro" id="IPR038765">
    <property type="entry name" value="Papain-like_cys_pep_sf"/>
</dbReference>
<dbReference type="SUPFAM" id="SSF54001">
    <property type="entry name" value="Cysteine proteinases"/>
    <property type="match status" value="1"/>
</dbReference>
<dbReference type="PANTHER" id="PTHR12419:SF7">
    <property type="entry name" value="OTU DOMAIN-CONTAINING PROTEIN 3"/>
    <property type="match status" value="1"/>
</dbReference>
<dbReference type="AlphaFoldDB" id="A0A2U1PKG1"/>
<name>A0A2U1PKG1_ARTAN</name>
<dbReference type="EMBL" id="PKPP01001043">
    <property type="protein sequence ID" value="PWA86219.1"/>
    <property type="molecule type" value="Genomic_DNA"/>
</dbReference>
<dbReference type="Gene3D" id="3.90.70.80">
    <property type="match status" value="1"/>
</dbReference>
<gene>
    <name evidence="3" type="ORF">CTI12_AA143160</name>
</gene>
<proteinExistence type="inferred from homology"/>
<dbReference type="Pfam" id="PF02338">
    <property type="entry name" value="OTU"/>
    <property type="match status" value="1"/>
</dbReference>
<comment type="caution">
    <text evidence="3">The sequence shown here is derived from an EMBL/GenBank/DDBJ whole genome shotgun (WGS) entry which is preliminary data.</text>
</comment>
<evidence type="ECO:0000313" key="4">
    <source>
        <dbReference type="Proteomes" id="UP000245207"/>
    </source>
</evidence>
<evidence type="ECO:0000259" key="2">
    <source>
        <dbReference type="Pfam" id="PF02338"/>
    </source>
</evidence>
<evidence type="ECO:0000313" key="3">
    <source>
        <dbReference type="EMBL" id="PWA86219.1"/>
    </source>
</evidence>
<feature type="domain" description="OTU" evidence="2">
    <location>
        <begin position="36"/>
        <end position="114"/>
    </location>
</feature>
<dbReference type="CDD" id="cd22751">
    <property type="entry name" value="OTU_plant_OTU9-like"/>
    <property type="match status" value="1"/>
</dbReference>
<protein>
    <recommendedName>
        <fullName evidence="2">OTU domain-containing protein</fullName>
    </recommendedName>
</protein>
<dbReference type="OrthoDB" id="415023at2759"/>
<dbReference type="InterPro" id="IPR050704">
    <property type="entry name" value="Peptidase_C85-like"/>
</dbReference>
<organism evidence="3 4">
    <name type="scientific">Artemisia annua</name>
    <name type="common">Sweet wormwood</name>
    <dbReference type="NCBI Taxonomy" id="35608"/>
    <lineage>
        <taxon>Eukaryota</taxon>
        <taxon>Viridiplantae</taxon>
        <taxon>Streptophyta</taxon>
        <taxon>Embryophyta</taxon>
        <taxon>Tracheophyta</taxon>
        <taxon>Spermatophyta</taxon>
        <taxon>Magnoliopsida</taxon>
        <taxon>eudicotyledons</taxon>
        <taxon>Gunneridae</taxon>
        <taxon>Pentapetalae</taxon>
        <taxon>asterids</taxon>
        <taxon>campanulids</taxon>
        <taxon>Asterales</taxon>
        <taxon>Asteraceae</taxon>
        <taxon>Asteroideae</taxon>
        <taxon>Anthemideae</taxon>
        <taxon>Artemisiinae</taxon>
        <taxon>Artemisia</taxon>
    </lineage>
</organism>
<accession>A0A2U1PKG1</accession>
<comment type="similarity">
    <text evidence="1">Belongs to the peptidase C85 family.</text>
</comment>